<feature type="domain" description="Enterochelin esterase N-terminal" evidence="6">
    <location>
        <begin position="73"/>
        <end position="186"/>
    </location>
</feature>
<dbReference type="GO" id="GO:0005506">
    <property type="term" value="F:iron ion binding"/>
    <property type="evidence" value="ECO:0007669"/>
    <property type="project" value="InterPro"/>
</dbReference>
<accession>A0A9X1MDG5</accession>
<proteinExistence type="inferred from homology"/>
<dbReference type="PANTHER" id="PTHR48098:SF3">
    <property type="entry name" value="IRON(III) ENTEROBACTIN ESTERASE"/>
    <property type="match status" value="1"/>
</dbReference>
<dbReference type="PANTHER" id="PTHR48098">
    <property type="entry name" value="ENTEROCHELIN ESTERASE-RELATED"/>
    <property type="match status" value="1"/>
</dbReference>
<keyword evidence="2" id="KW-0963">Cytoplasm</keyword>
<dbReference type="RefSeq" id="WP_227895874.1">
    <property type="nucleotide sequence ID" value="NZ_CP099466.1"/>
</dbReference>
<dbReference type="Proteomes" id="UP001139158">
    <property type="component" value="Unassembled WGS sequence"/>
</dbReference>
<organism evidence="7 8">
    <name type="scientific">Arthrobacter caoxuetaonis</name>
    <dbReference type="NCBI Taxonomy" id="2886935"/>
    <lineage>
        <taxon>Bacteria</taxon>
        <taxon>Bacillati</taxon>
        <taxon>Actinomycetota</taxon>
        <taxon>Actinomycetes</taxon>
        <taxon>Micrococcales</taxon>
        <taxon>Micrococcaceae</taxon>
        <taxon>Arthrobacter</taxon>
    </lineage>
</organism>
<protein>
    <submittedName>
        <fullName evidence="7">DUF3327 domain-containing protein</fullName>
    </submittedName>
</protein>
<evidence type="ECO:0000256" key="3">
    <source>
        <dbReference type="ARBA" id="ARBA00022801"/>
    </source>
</evidence>
<dbReference type="SUPFAM" id="SSF81296">
    <property type="entry name" value="E set domains"/>
    <property type="match status" value="1"/>
</dbReference>
<evidence type="ECO:0000313" key="7">
    <source>
        <dbReference type="EMBL" id="MCC3297998.1"/>
    </source>
</evidence>
<dbReference type="InterPro" id="IPR013783">
    <property type="entry name" value="Ig-like_fold"/>
</dbReference>
<evidence type="ECO:0000256" key="4">
    <source>
        <dbReference type="ARBA" id="ARBA00024201"/>
    </source>
</evidence>
<dbReference type="GO" id="GO:0006826">
    <property type="term" value="P:iron ion transport"/>
    <property type="evidence" value="ECO:0007669"/>
    <property type="project" value="InterPro"/>
</dbReference>
<gene>
    <name evidence="7" type="ORF">LJ757_09300</name>
</gene>
<evidence type="ECO:0000256" key="5">
    <source>
        <dbReference type="SAM" id="MobiDB-lite"/>
    </source>
</evidence>
<dbReference type="InterPro" id="IPR000801">
    <property type="entry name" value="Esterase-like"/>
</dbReference>
<comment type="caution">
    <text evidence="7">The sequence shown here is derived from an EMBL/GenBank/DDBJ whole genome shotgun (WGS) entry which is preliminary data.</text>
</comment>
<keyword evidence="8" id="KW-1185">Reference proteome</keyword>
<evidence type="ECO:0000256" key="1">
    <source>
        <dbReference type="ARBA" id="ARBA00004496"/>
    </source>
</evidence>
<dbReference type="EMBL" id="JAJFZV010000009">
    <property type="protein sequence ID" value="MCC3297998.1"/>
    <property type="molecule type" value="Genomic_DNA"/>
</dbReference>
<dbReference type="InterPro" id="IPR050583">
    <property type="entry name" value="Mycobacterial_A85_antigen"/>
</dbReference>
<keyword evidence="3" id="KW-0378">Hydrolase</keyword>
<evidence type="ECO:0000256" key="2">
    <source>
        <dbReference type="ARBA" id="ARBA00022490"/>
    </source>
</evidence>
<dbReference type="GO" id="GO:0005737">
    <property type="term" value="C:cytoplasm"/>
    <property type="evidence" value="ECO:0007669"/>
    <property type="project" value="UniProtKB-SubCell"/>
</dbReference>
<sequence>MAISPAAAVERDFPAPREPVPQPPARIRVLTGYFRTHWETLSAPEQQQLQAGWDTRALPLIEDDPDGDPDVRAVTFLYRNSAAAAVILSANAMVHPDTLGACEFEALPDGLWALTWQMPASWEASYRITVHTGTGTPPWRTAADRRGVRLAADAGGPDPRNSVLSTGMSGAATSVLRLPAAPPAPWLATPVPAASAGTSIMGDDSAAGLLPQGRCWAGGRTSGPRHVLGDFVRSLELRRVRDRHTGRMRNVWLYRPRVPLAAPTPLLVLHDGQVWAKYQNLAGTLDAAIDAGILPPLHVAMVDSVDVPTRSRELSGPTGSVDFAACDLIPELRRSLPLSPDPLHTVISGASYGGLAALWQVARFPGTAATALAQSPSLWRYDLDQPLLEAAGRIRVRLQAGCYEPSIHAPARALHAALAESGVDTDFRSVTGGHDWAWWHPWLIRGLAAVLAD</sequence>
<dbReference type="Gene3D" id="2.60.40.10">
    <property type="entry name" value="Immunoglobulins"/>
    <property type="match status" value="1"/>
</dbReference>
<feature type="region of interest" description="Disordered" evidence="5">
    <location>
        <begin position="1"/>
        <end position="22"/>
    </location>
</feature>
<dbReference type="SUPFAM" id="SSF53474">
    <property type="entry name" value="alpha/beta-Hydrolases"/>
    <property type="match status" value="1"/>
</dbReference>
<dbReference type="Pfam" id="PF11806">
    <property type="entry name" value="Enterochelin_N"/>
    <property type="match status" value="1"/>
</dbReference>
<dbReference type="Gene3D" id="3.40.50.1820">
    <property type="entry name" value="alpha/beta hydrolase"/>
    <property type="match status" value="1"/>
</dbReference>
<dbReference type="GO" id="GO:0005975">
    <property type="term" value="P:carbohydrate metabolic process"/>
    <property type="evidence" value="ECO:0007669"/>
    <property type="project" value="UniProtKB-ARBA"/>
</dbReference>
<reference evidence="7" key="1">
    <citation type="submission" date="2021-10" db="EMBL/GenBank/DDBJ databases">
        <title>Novel species in genus Arthrobacter.</title>
        <authorList>
            <person name="Liu Y."/>
        </authorList>
    </citation>
    <scope>NUCLEOTIDE SEQUENCE</scope>
    <source>
        <strain evidence="7">Zg-Y453</strain>
    </source>
</reference>
<dbReference type="InterPro" id="IPR029058">
    <property type="entry name" value="AB_hydrolase_fold"/>
</dbReference>
<comment type="similarity">
    <text evidence="4">Belongs to the Fes family.</text>
</comment>
<name>A0A9X1MDG5_9MICC</name>
<dbReference type="AlphaFoldDB" id="A0A9X1MDG5"/>
<dbReference type="GO" id="GO:0008849">
    <property type="term" value="F:enterochelin esterase activity"/>
    <property type="evidence" value="ECO:0007669"/>
    <property type="project" value="InterPro"/>
</dbReference>
<dbReference type="Pfam" id="PF00756">
    <property type="entry name" value="Esterase"/>
    <property type="match status" value="1"/>
</dbReference>
<comment type="subcellular location">
    <subcellularLocation>
        <location evidence="1">Cytoplasm</location>
    </subcellularLocation>
</comment>
<dbReference type="InterPro" id="IPR021764">
    <property type="entry name" value="Enterochelin_esterase_N"/>
</dbReference>
<dbReference type="InterPro" id="IPR014756">
    <property type="entry name" value="Ig_E-set"/>
</dbReference>
<evidence type="ECO:0000313" key="8">
    <source>
        <dbReference type="Proteomes" id="UP001139158"/>
    </source>
</evidence>
<evidence type="ECO:0000259" key="6">
    <source>
        <dbReference type="Pfam" id="PF11806"/>
    </source>
</evidence>